<evidence type="ECO:0000256" key="3">
    <source>
        <dbReference type="ARBA" id="ARBA00022840"/>
    </source>
</evidence>
<keyword evidence="6" id="KW-1185">Reference proteome</keyword>
<sequence>MLFVHKKPIFLVFEGLDGTGKSSCAKRTADLLGARYMTTPCETLRKHREEIIASFKGSQEAVHLFYLATVKAASDEVRICLAEGKSVILDRYFLSTQAYAEFRGSQLNLDYAMETELIHADITIYLEAPLEVRRERTAARGCSTADNETLSPSADSMLRKAYGGRSSMPVVGKWLRLDTAQASIDEVVHTIAAYAVHWQRGVS</sequence>
<dbReference type="InterPro" id="IPR039430">
    <property type="entry name" value="Thymidylate_kin-like_dom"/>
</dbReference>
<dbReference type="Proteomes" id="UP001549691">
    <property type="component" value="Unassembled WGS sequence"/>
</dbReference>
<evidence type="ECO:0000313" key="6">
    <source>
        <dbReference type="Proteomes" id="UP001549691"/>
    </source>
</evidence>
<comment type="caution">
    <text evidence="5">The sequence shown here is derived from an EMBL/GenBank/DDBJ whole genome shotgun (WGS) entry which is preliminary data.</text>
</comment>
<proteinExistence type="inferred from homology"/>
<name>A0ABV2TJ54_9RHOO</name>
<dbReference type="SUPFAM" id="SSF52540">
    <property type="entry name" value="P-loop containing nucleoside triphosphate hydrolases"/>
    <property type="match status" value="1"/>
</dbReference>
<dbReference type="EMBL" id="JBEWZI010000003">
    <property type="protein sequence ID" value="MET7013213.1"/>
    <property type="molecule type" value="Genomic_DNA"/>
</dbReference>
<dbReference type="Pfam" id="PF02223">
    <property type="entry name" value="Thymidylate_kin"/>
    <property type="match status" value="1"/>
</dbReference>
<evidence type="ECO:0000313" key="5">
    <source>
        <dbReference type="EMBL" id="MET7013213.1"/>
    </source>
</evidence>
<evidence type="ECO:0000256" key="2">
    <source>
        <dbReference type="ARBA" id="ARBA00022741"/>
    </source>
</evidence>
<organism evidence="5 6">
    <name type="scientific">Uliginosibacterium flavum</name>
    <dbReference type="NCBI Taxonomy" id="1396831"/>
    <lineage>
        <taxon>Bacteria</taxon>
        <taxon>Pseudomonadati</taxon>
        <taxon>Pseudomonadota</taxon>
        <taxon>Betaproteobacteria</taxon>
        <taxon>Rhodocyclales</taxon>
        <taxon>Zoogloeaceae</taxon>
        <taxon>Uliginosibacterium</taxon>
    </lineage>
</organism>
<protein>
    <submittedName>
        <fullName evidence="5">AAA family ATPase</fullName>
    </submittedName>
</protein>
<dbReference type="Gene3D" id="3.40.50.300">
    <property type="entry name" value="P-loop containing nucleotide triphosphate hydrolases"/>
    <property type="match status" value="1"/>
</dbReference>
<keyword evidence="2" id="KW-0547">Nucleotide-binding</keyword>
<comment type="similarity">
    <text evidence="1">Belongs to the thymidylate kinase family.</text>
</comment>
<evidence type="ECO:0000256" key="1">
    <source>
        <dbReference type="ARBA" id="ARBA00009776"/>
    </source>
</evidence>
<accession>A0ABV2TJ54</accession>
<keyword evidence="3" id="KW-0067">ATP-binding</keyword>
<gene>
    <name evidence="5" type="ORF">ABXR19_03365</name>
</gene>
<dbReference type="InterPro" id="IPR027417">
    <property type="entry name" value="P-loop_NTPase"/>
</dbReference>
<feature type="domain" description="Thymidylate kinase-like" evidence="4">
    <location>
        <begin position="13"/>
        <end position="143"/>
    </location>
</feature>
<dbReference type="PANTHER" id="PTHR10344">
    <property type="entry name" value="THYMIDYLATE KINASE"/>
    <property type="match status" value="1"/>
</dbReference>
<dbReference type="PANTHER" id="PTHR10344:SF4">
    <property type="entry name" value="UMP-CMP KINASE 2, MITOCHONDRIAL"/>
    <property type="match status" value="1"/>
</dbReference>
<dbReference type="RefSeq" id="WP_354599677.1">
    <property type="nucleotide sequence ID" value="NZ_JBEWZI010000003.1"/>
</dbReference>
<reference evidence="5 6" key="1">
    <citation type="submission" date="2024-07" db="EMBL/GenBank/DDBJ databases">
        <title>Uliginosibacterium flavum JJ3220;KACC:17644.</title>
        <authorList>
            <person name="Kim M.K."/>
        </authorList>
    </citation>
    <scope>NUCLEOTIDE SEQUENCE [LARGE SCALE GENOMIC DNA]</scope>
    <source>
        <strain evidence="5 6">KACC:17644</strain>
    </source>
</reference>
<evidence type="ECO:0000259" key="4">
    <source>
        <dbReference type="Pfam" id="PF02223"/>
    </source>
</evidence>